<name>A0A382JZU3_9ZZZZ</name>
<accession>A0A382JZU3</accession>
<keyword evidence="1" id="KW-1133">Transmembrane helix</keyword>
<dbReference type="EMBL" id="UINC01076831">
    <property type="protein sequence ID" value="SVC16367.1"/>
    <property type="molecule type" value="Genomic_DNA"/>
</dbReference>
<organism evidence="2">
    <name type="scientific">marine metagenome</name>
    <dbReference type="NCBI Taxonomy" id="408172"/>
    <lineage>
        <taxon>unclassified sequences</taxon>
        <taxon>metagenomes</taxon>
        <taxon>ecological metagenomes</taxon>
    </lineage>
</organism>
<gene>
    <name evidence="2" type="ORF">METZ01_LOCUS269221</name>
</gene>
<reference evidence="2" key="1">
    <citation type="submission" date="2018-05" db="EMBL/GenBank/DDBJ databases">
        <authorList>
            <person name="Lanie J.A."/>
            <person name="Ng W.-L."/>
            <person name="Kazmierczak K.M."/>
            <person name="Andrzejewski T.M."/>
            <person name="Davidsen T.M."/>
            <person name="Wayne K.J."/>
            <person name="Tettelin H."/>
            <person name="Glass J.I."/>
            <person name="Rusch D."/>
            <person name="Podicherti R."/>
            <person name="Tsui H.-C.T."/>
            <person name="Winkler M.E."/>
        </authorList>
    </citation>
    <scope>NUCLEOTIDE SEQUENCE</scope>
</reference>
<evidence type="ECO:0000256" key="1">
    <source>
        <dbReference type="SAM" id="Phobius"/>
    </source>
</evidence>
<evidence type="ECO:0000313" key="2">
    <source>
        <dbReference type="EMBL" id="SVC16367.1"/>
    </source>
</evidence>
<keyword evidence="1" id="KW-0472">Membrane</keyword>
<sequence>MFDLGTNNRNRESNIVYKGYTILKSVFFFDFLFLQRFINQNVAFKTVMYKE</sequence>
<keyword evidence="1" id="KW-0812">Transmembrane</keyword>
<proteinExistence type="predicted"/>
<dbReference type="AlphaFoldDB" id="A0A382JZU3"/>
<feature type="transmembrane region" description="Helical" evidence="1">
    <location>
        <begin position="20"/>
        <end position="38"/>
    </location>
</feature>
<protein>
    <submittedName>
        <fullName evidence="2">Uncharacterized protein</fullName>
    </submittedName>
</protein>